<organism evidence="2 3">
    <name type="scientific">Frankliniella fusca</name>
    <dbReference type="NCBI Taxonomy" id="407009"/>
    <lineage>
        <taxon>Eukaryota</taxon>
        <taxon>Metazoa</taxon>
        <taxon>Ecdysozoa</taxon>
        <taxon>Arthropoda</taxon>
        <taxon>Hexapoda</taxon>
        <taxon>Insecta</taxon>
        <taxon>Pterygota</taxon>
        <taxon>Neoptera</taxon>
        <taxon>Paraneoptera</taxon>
        <taxon>Thysanoptera</taxon>
        <taxon>Terebrantia</taxon>
        <taxon>Thripoidea</taxon>
        <taxon>Thripidae</taxon>
        <taxon>Frankliniella</taxon>
    </lineage>
</organism>
<feature type="compositionally biased region" description="Low complexity" evidence="1">
    <location>
        <begin position="207"/>
        <end position="242"/>
    </location>
</feature>
<dbReference type="AlphaFoldDB" id="A0AAE1LX21"/>
<feature type="compositionally biased region" description="Low complexity" evidence="1">
    <location>
        <begin position="264"/>
        <end position="274"/>
    </location>
</feature>
<accession>A0AAE1LX21</accession>
<name>A0AAE1LX21_9NEOP</name>
<reference evidence="2" key="2">
    <citation type="journal article" date="2023" name="BMC Genomics">
        <title>Pest status, molecular evolution, and epigenetic factors derived from the genome assembly of Frankliniella fusca, a thysanopteran phytovirus vector.</title>
        <authorList>
            <person name="Catto M.A."/>
            <person name="Labadie P.E."/>
            <person name="Jacobson A.L."/>
            <person name="Kennedy G.G."/>
            <person name="Srinivasan R."/>
            <person name="Hunt B.G."/>
        </authorList>
    </citation>
    <scope>NUCLEOTIDE SEQUENCE</scope>
    <source>
        <strain evidence="2">PL_HMW_Pooled</strain>
    </source>
</reference>
<dbReference type="EMBL" id="JAHWGI010001436">
    <property type="protein sequence ID" value="KAK3932422.1"/>
    <property type="molecule type" value="Genomic_DNA"/>
</dbReference>
<protein>
    <submittedName>
        <fullName evidence="2">cGMP-dependent protein kinase, isozyme 2 forms cD5/T2</fullName>
    </submittedName>
</protein>
<reference evidence="2" key="1">
    <citation type="submission" date="2021-07" db="EMBL/GenBank/DDBJ databases">
        <authorList>
            <person name="Catto M.A."/>
            <person name="Jacobson A."/>
            <person name="Kennedy G."/>
            <person name="Labadie P."/>
            <person name="Hunt B.G."/>
            <person name="Srinivasan R."/>
        </authorList>
    </citation>
    <scope>NUCLEOTIDE SEQUENCE</scope>
    <source>
        <strain evidence="2">PL_HMW_Pooled</strain>
        <tissue evidence="2">Head</tissue>
    </source>
</reference>
<evidence type="ECO:0000313" key="2">
    <source>
        <dbReference type="EMBL" id="KAK3932422.1"/>
    </source>
</evidence>
<feature type="non-terminal residue" evidence="2">
    <location>
        <position position="498"/>
    </location>
</feature>
<proteinExistence type="predicted"/>
<feature type="compositionally biased region" description="Low complexity" evidence="1">
    <location>
        <begin position="159"/>
        <end position="185"/>
    </location>
</feature>
<dbReference type="GO" id="GO:0016301">
    <property type="term" value="F:kinase activity"/>
    <property type="evidence" value="ECO:0007669"/>
    <property type="project" value="UniProtKB-KW"/>
</dbReference>
<feature type="region of interest" description="Disordered" evidence="1">
    <location>
        <begin position="264"/>
        <end position="498"/>
    </location>
</feature>
<keyword evidence="3" id="KW-1185">Reference proteome</keyword>
<feature type="compositionally biased region" description="Pro residues" evidence="1">
    <location>
        <begin position="406"/>
        <end position="435"/>
    </location>
</feature>
<gene>
    <name evidence="2" type="ORF">KUF71_012599</name>
</gene>
<feature type="compositionally biased region" description="Low complexity" evidence="1">
    <location>
        <begin position="367"/>
        <end position="377"/>
    </location>
</feature>
<evidence type="ECO:0000313" key="3">
    <source>
        <dbReference type="Proteomes" id="UP001219518"/>
    </source>
</evidence>
<feature type="compositionally biased region" description="Low complexity" evidence="1">
    <location>
        <begin position="127"/>
        <end position="136"/>
    </location>
</feature>
<dbReference type="Proteomes" id="UP001219518">
    <property type="component" value="Unassembled WGS sequence"/>
</dbReference>
<sequence>MKIRHYPGRAVLDKPLDSPLETTPAMLDSLPLGDGGTATSGMLTASEWLQDPVDGPLVPAMGAAMPVLLAGGTLGRMSSYHDAQPRRRPLPEPMMRTAPRPAPRPSARRKPEERQRPPSPGAPAAPDPYDCMRLQPRPQPRPRQMLERPASPPTPPFSAPSSSGSSSPRGDSSSSSSSEGRPSGRLAYPTGTWARSRDLKTLALRNSRSSQGSSSSHSSGQGSQTSSLGSSTGSASAASSSGGSSGSWFRGKDSKASFFGTWLRSRTSSSSGSESGKKTFPESWFKTVDRKRTPKVSPGALHPTATLPRGYLSGLPASTRLPARPTPALASAPANGTAHEDSSSGSSTLQRPYPPRERRRKTKQQDDSTAGSSSDTAVPRGPVLYPGRPQRQLSPDDARLVEGWARPPPLRLPSPPRIPAPEPPAAPPPAPPPSSTPASLSRSPPRSPPRSPAGEDVGGDFTIPRPRLVPSVHTCGVRKRRTGNMLHPQPGDQGESRG</sequence>
<feature type="region of interest" description="Disordered" evidence="1">
    <location>
        <begin position="78"/>
        <end position="251"/>
    </location>
</feature>
<feature type="compositionally biased region" description="Pro residues" evidence="1">
    <location>
        <begin position="117"/>
        <end position="126"/>
    </location>
</feature>
<keyword evidence="2" id="KW-0418">Kinase</keyword>
<keyword evidence="2" id="KW-0808">Transferase</keyword>
<comment type="caution">
    <text evidence="2">The sequence shown here is derived from an EMBL/GenBank/DDBJ whole genome shotgun (WGS) entry which is preliminary data.</text>
</comment>
<evidence type="ECO:0000256" key="1">
    <source>
        <dbReference type="SAM" id="MobiDB-lite"/>
    </source>
</evidence>
<feature type="region of interest" description="Disordered" evidence="1">
    <location>
        <begin position="1"/>
        <end position="23"/>
    </location>
</feature>